<comment type="caution">
    <text evidence="2">The sequence shown here is derived from an EMBL/GenBank/DDBJ whole genome shotgun (WGS) entry which is preliminary data.</text>
</comment>
<proteinExistence type="predicted"/>
<reference evidence="2" key="1">
    <citation type="submission" date="2022-02" db="EMBL/GenBank/DDBJ databases">
        <title>Fredinandcohnia quinoae sp. nov. isolated from Chenopodium quinoa seeds.</title>
        <authorList>
            <person name="Saati-Santamaria Z."/>
            <person name="Flores-Felix J.D."/>
            <person name="Igual J.M."/>
            <person name="Velazquez E."/>
            <person name="Garcia-Fraile P."/>
            <person name="Martinez-Molina E."/>
        </authorList>
    </citation>
    <scope>NUCLEOTIDE SEQUENCE</scope>
    <source>
        <strain evidence="2">SECRCQ15</strain>
    </source>
</reference>
<name>A0AAW5ECK0_9BACI</name>
<keyword evidence="1" id="KW-0812">Transmembrane</keyword>
<dbReference type="AlphaFoldDB" id="A0AAW5ECK0"/>
<keyword evidence="1" id="KW-0472">Membrane</keyword>
<dbReference type="RefSeq" id="WP_240257096.1">
    <property type="nucleotide sequence ID" value="NZ_JAKTTI010000035.1"/>
</dbReference>
<dbReference type="Proteomes" id="UP001431131">
    <property type="component" value="Unassembled WGS sequence"/>
</dbReference>
<keyword evidence="3" id="KW-1185">Reference proteome</keyword>
<feature type="transmembrane region" description="Helical" evidence="1">
    <location>
        <begin position="12"/>
        <end position="30"/>
    </location>
</feature>
<gene>
    <name evidence="2" type="ORF">MJG50_17725</name>
</gene>
<dbReference type="EMBL" id="JAKTTI010000035">
    <property type="protein sequence ID" value="MCH1627176.1"/>
    <property type="molecule type" value="Genomic_DNA"/>
</dbReference>
<sequence length="79" mass="9439">MSIHSNKDYKSFFWKRFFILFIPIFIIGIISEPNITQNPFKSLEDYGEFVFFLLYYTLVLSGMVAFILSITWRLKLSNK</sequence>
<evidence type="ECO:0000256" key="1">
    <source>
        <dbReference type="SAM" id="Phobius"/>
    </source>
</evidence>
<protein>
    <submittedName>
        <fullName evidence="2">Uncharacterized protein</fullName>
    </submittedName>
</protein>
<evidence type="ECO:0000313" key="3">
    <source>
        <dbReference type="Proteomes" id="UP001431131"/>
    </source>
</evidence>
<feature type="transmembrane region" description="Helical" evidence="1">
    <location>
        <begin position="50"/>
        <end position="72"/>
    </location>
</feature>
<keyword evidence="1" id="KW-1133">Transmembrane helix</keyword>
<evidence type="ECO:0000313" key="2">
    <source>
        <dbReference type="EMBL" id="MCH1627176.1"/>
    </source>
</evidence>
<accession>A0AAW5ECK0</accession>
<organism evidence="2 3">
    <name type="scientific">Fredinandcohnia quinoae</name>
    <dbReference type="NCBI Taxonomy" id="2918902"/>
    <lineage>
        <taxon>Bacteria</taxon>
        <taxon>Bacillati</taxon>
        <taxon>Bacillota</taxon>
        <taxon>Bacilli</taxon>
        <taxon>Bacillales</taxon>
        <taxon>Bacillaceae</taxon>
        <taxon>Fredinandcohnia</taxon>
    </lineage>
</organism>